<keyword evidence="2 3" id="KW-0040">ANK repeat</keyword>
<dbReference type="PANTHER" id="PTHR24171:SF9">
    <property type="entry name" value="ANKYRIN REPEAT DOMAIN-CONTAINING PROTEIN 39"/>
    <property type="match status" value="1"/>
</dbReference>
<dbReference type="PANTHER" id="PTHR24171">
    <property type="entry name" value="ANKYRIN REPEAT DOMAIN-CONTAINING PROTEIN 39-RELATED"/>
    <property type="match status" value="1"/>
</dbReference>
<feature type="repeat" description="ANK" evidence="3">
    <location>
        <begin position="192"/>
        <end position="224"/>
    </location>
</feature>
<dbReference type="SMART" id="SM00248">
    <property type="entry name" value="ANK"/>
    <property type="match status" value="3"/>
</dbReference>
<comment type="caution">
    <text evidence="4">The sequence shown here is derived from an EMBL/GenBank/DDBJ whole genome shotgun (WGS) entry which is preliminary data.</text>
</comment>
<sequence>MMFGAATCPSIQAIQVLFTAMTLGEKVLVRSGEKVLGEVKGCMAPKYTYGGRGGARRIWERRVPWGMNLLQTPCSDGMDSDVVILNMAGVQLARLPIEDFETVRDLKLLLHQRLHVPPLRQRLVRAEGYGGTAEEAEVTEETSQVPKQISLVVLDYQQDLTVHLLNAAEEGDGQKAQRLLKQLADPNGSEGEGWTPLHIAAINGNVDVCRSLMEALAELTRTNSDGSTALHVAAWSGQLQMMRVLCNARASANAAQNEGWAPLHIASRHGHAHVVQFLLEEARVDADVRVDAGWTASNIALWADHTAVLDILEQYAPRSLWQSWTGFWRHLFRTCRRRAKQGRAVG</sequence>
<dbReference type="PROSITE" id="PS50088">
    <property type="entry name" value="ANK_REPEAT"/>
    <property type="match status" value="3"/>
</dbReference>
<reference evidence="4 5" key="1">
    <citation type="submission" date="2024-02" db="EMBL/GenBank/DDBJ databases">
        <authorList>
            <person name="Chen Y."/>
            <person name="Shah S."/>
            <person name="Dougan E. K."/>
            <person name="Thang M."/>
            <person name="Chan C."/>
        </authorList>
    </citation>
    <scope>NUCLEOTIDE SEQUENCE [LARGE SCALE GENOMIC DNA]</scope>
</reference>
<evidence type="ECO:0000256" key="2">
    <source>
        <dbReference type="ARBA" id="ARBA00023043"/>
    </source>
</evidence>
<dbReference type="EMBL" id="CAXAMN010026805">
    <property type="protein sequence ID" value="CAK9105904.1"/>
    <property type="molecule type" value="Genomic_DNA"/>
</dbReference>
<keyword evidence="5" id="KW-1185">Reference proteome</keyword>
<feature type="repeat" description="ANK" evidence="3">
    <location>
        <begin position="258"/>
        <end position="280"/>
    </location>
</feature>
<dbReference type="PROSITE" id="PS50297">
    <property type="entry name" value="ANK_REP_REGION"/>
    <property type="match status" value="3"/>
</dbReference>
<evidence type="ECO:0000313" key="4">
    <source>
        <dbReference type="EMBL" id="CAK9105904.1"/>
    </source>
</evidence>
<accession>A0ABP0S0N7</accession>
<feature type="repeat" description="ANK" evidence="3">
    <location>
        <begin position="225"/>
        <end position="257"/>
    </location>
</feature>
<dbReference type="Pfam" id="PF00023">
    <property type="entry name" value="Ank"/>
    <property type="match status" value="1"/>
</dbReference>
<dbReference type="SUPFAM" id="SSF48403">
    <property type="entry name" value="Ankyrin repeat"/>
    <property type="match status" value="1"/>
</dbReference>
<dbReference type="Proteomes" id="UP001642484">
    <property type="component" value="Unassembled WGS sequence"/>
</dbReference>
<proteinExistence type="predicted"/>
<dbReference type="Gene3D" id="1.25.40.20">
    <property type="entry name" value="Ankyrin repeat-containing domain"/>
    <property type="match status" value="1"/>
</dbReference>
<dbReference type="InterPro" id="IPR002110">
    <property type="entry name" value="Ankyrin_rpt"/>
</dbReference>
<protein>
    <submittedName>
        <fullName evidence="4">Uncharacterized protein</fullName>
    </submittedName>
</protein>
<evidence type="ECO:0000256" key="1">
    <source>
        <dbReference type="ARBA" id="ARBA00022737"/>
    </source>
</evidence>
<evidence type="ECO:0000313" key="5">
    <source>
        <dbReference type="Proteomes" id="UP001642484"/>
    </source>
</evidence>
<gene>
    <name evidence="4" type="ORF">CCMP2556_LOCUS49535</name>
</gene>
<dbReference type="Pfam" id="PF12796">
    <property type="entry name" value="Ank_2"/>
    <property type="match status" value="1"/>
</dbReference>
<organism evidence="4 5">
    <name type="scientific">Durusdinium trenchii</name>
    <dbReference type="NCBI Taxonomy" id="1381693"/>
    <lineage>
        <taxon>Eukaryota</taxon>
        <taxon>Sar</taxon>
        <taxon>Alveolata</taxon>
        <taxon>Dinophyceae</taxon>
        <taxon>Suessiales</taxon>
        <taxon>Symbiodiniaceae</taxon>
        <taxon>Durusdinium</taxon>
    </lineage>
</organism>
<name>A0ABP0S0N7_9DINO</name>
<dbReference type="InterPro" id="IPR036770">
    <property type="entry name" value="Ankyrin_rpt-contain_sf"/>
</dbReference>
<evidence type="ECO:0000256" key="3">
    <source>
        <dbReference type="PROSITE-ProRule" id="PRU00023"/>
    </source>
</evidence>
<keyword evidence="1" id="KW-0677">Repeat</keyword>